<sequence>MQHIMLDLETMDKTPTAAIAAIGAVAFDLTTGTLGKQFYQRVDIESSQQRGGTLGASTVKWWLRRSSEARSEVVADNAVSIEYALNEFACFITRSTTLQFVEPGPWWRRSEVRIWAQGTDFDLPIITSAFQRINMPVPWDYWNVSDARTITTAAKDYGIDLRTAVPFEGEKHHALHDAIHQAKTVMHIWQLFFGTQNKSELP</sequence>
<protein>
    <submittedName>
        <fullName evidence="2">3'-5' exoribonuclease</fullName>
    </submittedName>
</protein>
<dbReference type="AlphaFoldDB" id="A0A9X8VJA3"/>
<dbReference type="Pfam" id="PF16473">
    <property type="entry name" value="Rv2179c-like"/>
    <property type="match status" value="1"/>
</dbReference>
<gene>
    <name evidence="2" type="ORF">E0L31_08725</name>
</gene>
<dbReference type="RefSeq" id="WP_212562593.1">
    <property type="nucleotide sequence ID" value="NZ_SPSG02000007.1"/>
</dbReference>
<accession>A0A9X8VJA3</accession>
<dbReference type="InterPro" id="IPR036397">
    <property type="entry name" value="RNaseH_sf"/>
</dbReference>
<evidence type="ECO:0000259" key="1">
    <source>
        <dbReference type="Pfam" id="PF16473"/>
    </source>
</evidence>
<evidence type="ECO:0000313" key="2">
    <source>
        <dbReference type="EMBL" id="TFV14124.1"/>
    </source>
</evidence>
<reference evidence="2" key="1">
    <citation type="submission" date="2019-03" db="EMBL/GenBank/DDBJ databases">
        <title>Serratia marcescens strain N2 draft genome.</title>
        <authorList>
            <person name="Yassin A."/>
            <person name="El-Kenawy N."/>
            <person name="Youssef N.H."/>
        </authorList>
    </citation>
    <scope>NUCLEOTIDE SEQUENCE [LARGE SCALE GENOMIC DNA]</scope>
    <source>
        <strain evidence="2">N2</strain>
    </source>
</reference>
<organism evidence="2">
    <name type="scientific">Serratia marcescens</name>
    <dbReference type="NCBI Taxonomy" id="615"/>
    <lineage>
        <taxon>Bacteria</taxon>
        <taxon>Pseudomonadati</taxon>
        <taxon>Pseudomonadota</taxon>
        <taxon>Gammaproteobacteria</taxon>
        <taxon>Enterobacterales</taxon>
        <taxon>Yersiniaceae</taxon>
        <taxon>Serratia</taxon>
    </lineage>
</organism>
<dbReference type="GO" id="GO:0003676">
    <property type="term" value="F:nucleic acid binding"/>
    <property type="evidence" value="ECO:0007669"/>
    <property type="project" value="InterPro"/>
</dbReference>
<dbReference type="InterPro" id="IPR012337">
    <property type="entry name" value="RNaseH-like_sf"/>
</dbReference>
<dbReference type="SUPFAM" id="SSF53098">
    <property type="entry name" value="Ribonuclease H-like"/>
    <property type="match status" value="1"/>
</dbReference>
<feature type="domain" description="3'-5' exoribonuclease Rv2179c-like" evidence="1">
    <location>
        <begin position="2"/>
        <end position="189"/>
    </location>
</feature>
<dbReference type="EMBL" id="SPSG01001092">
    <property type="protein sequence ID" value="TFV14124.1"/>
    <property type="molecule type" value="Genomic_DNA"/>
</dbReference>
<comment type="caution">
    <text evidence="2">The sequence shown here is derived from an EMBL/GenBank/DDBJ whole genome shotgun (WGS) entry which is preliminary data.</text>
</comment>
<dbReference type="InterPro" id="IPR033390">
    <property type="entry name" value="Rv2179c-like"/>
</dbReference>
<proteinExistence type="predicted"/>
<name>A0A9X8VJA3_SERMA</name>
<dbReference type="Gene3D" id="3.30.420.10">
    <property type="entry name" value="Ribonuclease H-like superfamily/Ribonuclease H"/>
    <property type="match status" value="1"/>
</dbReference>